<dbReference type="Pfam" id="PF05678">
    <property type="entry name" value="VQ"/>
    <property type="match status" value="1"/>
</dbReference>
<accession>A0AAV5EYK5</accession>
<feature type="region of interest" description="Disordered" evidence="1">
    <location>
        <begin position="1"/>
        <end position="107"/>
    </location>
</feature>
<feature type="compositionally biased region" description="Pro residues" evidence="1">
    <location>
        <begin position="278"/>
        <end position="287"/>
    </location>
</feature>
<gene>
    <name evidence="3" type="primary">gb15706</name>
    <name evidence="3" type="ORF">PR202_gb15706</name>
</gene>
<dbReference type="Proteomes" id="UP001054889">
    <property type="component" value="Unassembled WGS sequence"/>
</dbReference>
<dbReference type="GO" id="GO:0005634">
    <property type="term" value="C:nucleus"/>
    <property type="evidence" value="ECO:0007669"/>
    <property type="project" value="TreeGrafter"/>
</dbReference>
<reference evidence="3" key="2">
    <citation type="submission" date="2021-12" db="EMBL/GenBank/DDBJ databases">
        <title>Resequencing data analysis of finger millet.</title>
        <authorList>
            <person name="Hatakeyama M."/>
            <person name="Aluri S."/>
            <person name="Balachadran M.T."/>
            <person name="Sivarajan S.R."/>
            <person name="Poveda L."/>
            <person name="Shimizu-Inatsugi R."/>
            <person name="Schlapbach R."/>
            <person name="Sreeman S.M."/>
            <person name="Shimizu K.K."/>
        </authorList>
    </citation>
    <scope>NUCLEOTIDE SEQUENCE</scope>
</reference>
<feature type="domain" description="VQ" evidence="2">
    <location>
        <begin position="114"/>
        <end position="139"/>
    </location>
</feature>
<evidence type="ECO:0000259" key="2">
    <source>
        <dbReference type="Pfam" id="PF05678"/>
    </source>
</evidence>
<organism evidence="3 4">
    <name type="scientific">Eleusine coracana subsp. coracana</name>
    <dbReference type="NCBI Taxonomy" id="191504"/>
    <lineage>
        <taxon>Eukaryota</taxon>
        <taxon>Viridiplantae</taxon>
        <taxon>Streptophyta</taxon>
        <taxon>Embryophyta</taxon>
        <taxon>Tracheophyta</taxon>
        <taxon>Spermatophyta</taxon>
        <taxon>Magnoliopsida</taxon>
        <taxon>Liliopsida</taxon>
        <taxon>Poales</taxon>
        <taxon>Poaceae</taxon>
        <taxon>PACMAD clade</taxon>
        <taxon>Chloridoideae</taxon>
        <taxon>Cynodonteae</taxon>
        <taxon>Eleusininae</taxon>
        <taxon>Eleusine</taxon>
    </lineage>
</organism>
<dbReference type="InterPro" id="IPR039607">
    <property type="entry name" value="VQ_8/17/18/20/21/25"/>
</dbReference>
<dbReference type="PANTHER" id="PTHR33143:SF1">
    <property type="entry name" value="OS04G0417600 PROTEIN"/>
    <property type="match status" value="1"/>
</dbReference>
<protein>
    <recommendedName>
        <fullName evidence="2">VQ domain-containing protein</fullName>
    </recommendedName>
</protein>
<proteinExistence type="predicted"/>
<evidence type="ECO:0000256" key="1">
    <source>
        <dbReference type="SAM" id="MobiDB-lite"/>
    </source>
</evidence>
<comment type="caution">
    <text evidence="3">The sequence shown here is derived from an EMBL/GenBank/DDBJ whole genome shotgun (WGS) entry which is preliminary data.</text>
</comment>
<reference evidence="3" key="1">
    <citation type="journal article" date="2018" name="DNA Res.">
        <title>Multiple hybrid de novo genome assembly of finger millet, an orphan allotetraploid crop.</title>
        <authorList>
            <person name="Hatakeyama M."/>
            <person name="Aluri S."/>
            <person name="Balachadran M.T."/>
            <person name="Sivarajan S.R."/>
            <person name="Patrignani A."/>
            <person name="Gruter S."/>
            <person name="Poveda L."/>
            <person name="Shimizu-Inatsugi R."/>
            <person name="Baeten J."/>
            <person name="Francoijs K.J."/>
            <person name="Nataraja K.N."/>
            <person name="Reddy Y.A.N."/>
            <person name="Phadnis S."/>
            <person name="Ravikumar R.L."/>
            <person name="Schlapbach R."/>
            <person name="Sreeman S.M."/>
            <person name="Shimizu K.K."/>
        </authorList>
    </citation>
    <scope>NUCLEOTIDE SEQUENCE</scope>
</reference>
<name>A0AAV5EYK5_ELECO</name>
<sequence>MLNESHPYSRLDSHSHHFLLPRAADIPSPEPRRMDQQPSSSGRGGGGPTTPRRQLQGPRPPRLNVRMESHAIKKPAPSGPPPPQAQAQGRRDHQHQLQQAGPAPARAPVIIYDASPKVIHAKPSEFMALVQRLTGPDSGALHPEAGQEHHQANDDDMLGQPFLPPELLLSPSAAMSPAARLATIERSVRPLPEPAAAALDYVPDHDDDGTLAAVLGPAPPRPGILSPLPSSLPHAAALGVFSPLPFDLSGLSWLNELSPILRAAGSSSAPGAPTNAPSRPPPPPPTTTPTRRIISRIRG</sequence>
<evidence type="ECO:0000313" key="4">
    <source>
        <dbReference type="Proteomes" id="UP001054889"/>
    </source>
</evidence>
<feature type="region of interest" description="Disordered" evidence="1">
    <location>
        <begin position="137"/>
        <end position="159"/>
    </location>
</feature>
<keyword evidence="4" id="KW-1185">Reference proteome</keyword>
<feature type="compositionally biased region" description="Low complexity" evidence="1">
    <location>
        <begin position="264"/>
        <end position="277"/>
    </location>
</feature>
<dbReference type="EMBL" id="BQKI01000079">
    <property type="protein sequence ID" value="GJN27664.1"/>
    <property type="molecule type" value="Genomic_DNA"/>
</dbReference>
<feature type="region of interest" description="Disordered" evidence="1">
    <location>
        <begin position="264"/>
        <end position="299"/>
    </location>
</feature>
<dbReference type="InterPro" id="IPR008889">
    <property type="entry name" value="VQ"/>
</dbReference>
<evidence type="ECO:0000313" key="3">
    <source>
        <dbReference type="EMBL" id="GJN27664.1"/>
    </source>
</evidence>
<dbReference type="AlphaFoldDB" id="A0AAV5EYK5"/>
<dbReference type="PANTHER" id="PTHR33143">
    <property type="entry name" value="F16F4.1 PROTEIN-RELATED"/>
    <property type="match status" value="1"/>
</dbReference>